<dbReference type="AlphaFoldDB" id="A0A699VEF3"/>
<dbReference type="EMBL" id="BKCJ011421475">
    <property type="protein sequence ID" value="GFD32178.1"/>
    <property type="molecule type" value="Genomic_DNA"/>
</dbReference>
<feature type="non-terminal residue" evidence="2">
    <location>
        <position position="1"/>
    </location>
</feature>
<evidence type="ECO:0000256" key="1">
    <source>
        <dbReference type="SAM" id="MobiDB-lite"/>
    </source>
</evidence>
<name>A0A699VEF3_TANCI</name>
<comment type="caution">
    <text evidence="2">The sequence shown here is derived from an EMBL/GenBank/DDBJ whole genome shotgun (WGS) entry which is preliminary data.</text>
</comment>
<proteinExistence type="predicted"/>
<feature type="compositionally biased region" description="Basic and acidic residues" evidence="1">
    <location>
        <begin position="16"/>
        <end position="27"/>
    </location>
</feature>
<gene>
    <name evidence="2" type="ORF">Tci_904147</name>
</gene>
<accession>A0A699VEF3</accession>
<feature type="region of interest" description="Disordered" evidence="1">
    <location>
        <begin position="1"/>
        <end position="54"/>
    </location>
</feature>
<sequence length="54" mass="6266">GRGTPHPQRHRKARLRREAVFPRREASLFDPPQDPAQRPEAPRAVERGDEWGNI</sequence>
<evidence type="ECO:0000313" key="2">
    <source>
        <dbReference type="EMBL" id="GFD32178.1"/>
    </source>
</evidence>
<feature type="compositionally biased region" description="Basic and acidic residues" evidence="1">
    <location>
        <begin position="40"/>
        <end position="54"/>
    </location>
</feature>
<organism evidence="2">
    <name type="scientific">Tanacetum cinerariifolium</name>
    <name type="common">Dalmatian daisy</name>
    <name type="synonym">Chrysanthemum cinerariifolium</name>
    <dbReference type="NCBI Taxonomy" id="118510"/>
    <lineage>
        <taxon>Eukaryota</taxon>
        <taxon>Viridiplantae</taxon>
        <taxon>Streptophyta</taxon>
        <taxon>Embryophyta</taxon>
        <taxon>Tracheophyta</taxon>
        <taxon>Spermatophyta</taxon>
        <taxon>Magnoliopsida</taxon>
        <taxon>eudicotyledons</taxon>
        <taxon>Gunneridae</taxon>
        <taxon>Pentapetalae</taxon>
        <taxon>asterids</taxon>
        <taxon>campanulids</taxon>
        <taxon>Asterales</taxon>
        <taxon>Asteraceae</taxon>
        <taxon>Asteroideae</taxon>
        <taxon>Anthemideae</taxon>
        <taxon>Anthemidinae</taxon>
        <taxon>Tanacetum</taxon>
    </lineage>
</organism>
<reference evidence="2" key="1">
    <citation type="journal article" date="2019" name="Sci. Rep.">
        <title>Draft genome of Tanacetum cinerariifolium, the natural source of mosquito coil.</title>
        <authorList>
            <person name="Yamashiro T."/>
            <person name="Shiraishi A."/>
            <person name="Satake H."/>
            <person name="Nakayama K."/>
        </authorList>
    </citation>
    <scope>NUCLEOTIDE SEQUENCE</scope>
</reference>
<protein>
    <submittedName>
        <fullName evidence="2">Uncharacterized protein</fullName>
    </submittedName>
</protein>